<dbReference type="Pfam" id="PF03781">
    <property type="entry name" value="FGE-sulfatase"/>
    <property type="match status" value="1"/>
</dbReference>
<comment type="caution">
    <text evidence="2">The sequence shown here is derived from an EMBL/GenBank/DDBJ whole genome shotgun (WGS) entry which is preliminary data.</text>
</comment>
<dbReference type="PANTHER" id="PTHR23150">
    <property type="entry name" value="SULFATASE MODIFYING FACTOR 1, 2"/>
    <property type="match status" value="1"/>
</dbReference>
<name>A0ABW7TRJ6_9NOCA</name>
<protein>
    <submittedName>
        <fullName evidence="2">Formylglycine-generating enzyme family protein</fullName>
    </submittedName>
</protein>
<proteinExistence type="predicted"/>
<feature type="domain" description="Sulfatase-modifying factor enzyme-like" evidence="1">
    <location>
        <begin position="1"/>
        <end position="295"/>
    </location>
</feature>
<keyword evidence="3" id="KW-1185">Reference proteome</keyword>
<dbReference type="InterPro" id="IPR005532">
    <property type="entry name" value="SUMF_dom"/>
</dbReference>
<sequence>MVWIPAGRFWMGSDDFYPEESPVHEVAVDGFWMDRNPVTVAQFQRFVRDRGYTTTAEIPPDPADYPDADPALLVAGSLVFTPSPRPVGLDDLTRWWSFVPGAQWRNPEGPGSGIGERRRHPVTHMSWFDACAYAEWAGKQLPTEAEWEYAARGGLDRQPFVWGAEHRPRGRPAANVWHGRFPWENTLDDGFARTSPVGHFRPNGYGLNDMAGNVWEWTADLHTRDHTGAGLDARPAGSCCRPGAAHSAPGEPYPRRTIKGGSHLCAPNYCFRYRAAARQGESEETSTGHLGFRCIIRP</sequence>
<gene>
    <name evidence="2" type="ORF">ACH4WX_14485</name>
</gene>
<reference evidence="2 3" key="1">
    <citation type="submission" date="2024-10" db="EMBL/GenBank/DDBJ databases">
        <title>The Natural Products Discovery Center: Release of the First 8490 Sequenced Strains for Exploring Actinobacteria Biosynthetic Diversity.</title>
        <authorList>
            <person name="Kalkreuter E."/>
            <person name="Kautsar S.A."/>
            <person name="Yang D."/>
            <person name="Bader C.D."/>
            <person name="Teijaro C.N."/>
            <person name="Fluegel L."/>
            <person name="Davis C.M."/>
            <person name="Simpson J.R."/>
            <person name="Lauterbach L."/>
            <person name="Steele A.D."/>
            <person name="Gui C."/>
            <person name="Meng S."/>
            <person name="Li G."/>
            <person name="Viehrig K."/>
            <person name="Ye F."/>
            <person name="Su P."/>
            <person name="Kiefer A.F."/>
            <person name="Nichols A."/>
            <person name="Cepeda A.J."/>
            <person name="Yan W."/>
            <person name="Fan B."/>
            <person name="Jiang Y."/>
            <person name="Adhikari A."/>
            <person name="Zheng C.-J."/>
            <person name="Schuster L."/>
            <person name="Cowan T.M."/>
            <person name="Smanski M.J."/>
            <person name="Chevrette M.G."/>
            <person name="De Carvalho L.P.S."/>
            <person name="Shen B."/>
        </authorList>
    </citation>
    <scope>NUCLEOTIDE SEQUENCE [LARGE SCALE GENOMIC DNA]</scope>
    <source>
        <strain evidence="2 3">NPDC020568</strain>
    </source>
</reference>
<dbReference type="InterPro" id="IPR016187">
    <property type="entry name" value="CTDL_fold"/>
</dbReference>
<accession>A0ABW7TRJ6</accession>
<dbReference type="InterPro" id="IPR051043">
    <property type="entry name" value="Sulfatase_Mod_Factor_Kinase"/>
</dbReference>
<dbReference type="PANTHER" id="PTHR23150:SF19">
    <property type="entry name" value="FORMYLGLYCINE-GENERATING ENZYME"/>
    <property type="match status" value="1"/>
</dbReference>
<dbReference type="Proteomes" id="UP001611263">
    <property type="component" value="Unassembled WGS sequence"/>
</dbReference>
<dbReference type="SUPFAM" id="SSF56436">
    <property type="entry name" value="C-type lectin-like"/>
    <property type="match status" value="1"/>
</dbReference>
<evidence type="ECO:0000259" key="1">
    <source>
        <dbReference type="Pfam" id="PF03781"/>
    </source>
</evidence>
<evidence type="ECO:0000313" key="3">
    <source>
        <dbReference type="Proteomes" id="UP001611263"/>
    </source>
</evidence>
<dbReference type="GeneID" id="93507238"/>
<dbReference type="InterPro" id="IPR042095">
    <property type="entry name" value="SUMF_sf"/>
</dbReference>
<dbReference type="EMBL" id="JBIRUQ010000003">
    <property type="protein sequence ID" value="MFI1461915.1"/>
    <property type="molecule type" value="Genomic_DNA"/>
</dbReference>
<dbReference type="Gene3D" id="3.90.1580.10">
    <property type="entry name" value="paralog of FGE (formylglycine-generating enzyme)"/>
    <property type="match status" value="1"/>
</dbReference>
<dbReference type="RefSeq" id="WP_033242905.1">
    <property type="nucleotide sequence ID" value="NZ_JBIRUQ010000003.1"/>
</dbReference>
<evidence type="ECO:0000313" key="2">
    <source>
        <dbReference type="EMBL" id="MFI1461915.1"/>
    </source>
</evidence>
<organism evidence="2 3">
    <name type="scientific">Nocardia carnea</name>
    <dbReference type="NCBI Taxonomy" id="37328"/>
    <lineage>
        <taxon>Bacteria</taxon>
        <taxon>Bacillati</taxon>
        <taxon>Actinomycetota</taxon>
        <taxon>Actinomycetes</taxon>
        <taxon>Mycobacteriales</taxon>
        <taxon>Nocardiaceae</taxon>
        <taxon>Nocardia</taxon>
    </lineage>
</organism>